<evidence type="ECO:0000313" key="10">
    <source>
        <dbReference type="Proteomes" id="UP000460626"/>
    </source>
</evidence>
<dbReference type="SUPFAM" id="SSF53335">
    <property type="entry name" value="S-adenosyl-L-methionine-dependent methyltransferases"/>
    <property type="match status" value="1"/>
</dbReference>
<feature type="domain" description="MmeI-like N-terminal" evidence="5">
    <location>
        <begin position="3"/>
        <end position="220"/>
    </location>
</feature>
<dbReference type="RefSeq" id="WP_188669354.1">
    <property type="nucleotide sequence ID" value="NZ_BMJK01000001.1"/>
</dbReference>
<evidence type="ECO:0000259" key="6">
    <source>
        <dbReference type="Pfam" id="PF20465"/>
    </source>
</evidence>
<comment type="catalytic activity">
    <reaction evidence="4">
        <text>a 2'-deoxyadenosine in DNA + S-adenosyl-L-methionine = an N(6)-methyl-2'-deoxyadenosine in DNA + S-adenosyl-L-homocysteine + H(+)</text>
        <dbReference type="Rhea" id="RHEA:15197"/>
        <dbReference type="Rhea" id="RHEA-COMP:12418"/>
        <dbReference type="Rhea" id="RHEA-COMP:12419"/>
        <dbReference type="ChEBI" id="CHEBI:15378"/>
        <dbReference type="ChEBI" id="CHEBI:57856"/>
        <dbReference type="ChEBI" id="CHEBI:59789"/>
        <dbReference type="ChEBI" id="CHEBI:90615"/>
        <dbReference type="ChEBI" id="CHEBI:90616"/>
        <dbReference type="EC" id="2.1.1.72"/>
    </reaction>
</comment>
<dbReference type="InterPro" id="IPR046819">
    <property type="entry name" value="MmeI_hel"/>
</dbReference>
<proteinExistence type="predicted"/>
<name>A0A845AB27_9SPHN</name>
<dbReference type="InterPro" id="IPR046816">
    <property type="entry name" value="MmeI_Mtase"/>
</dbReference>
<evidence type="ECO:0000313" key="9">
    <source>
        <dbReference type="EMBL" id="MXO94739.1"/>
    </source>
</evidence>
<evidence type="ECO:0000259" key="5">
    <source>
        <dbReference type="Pfam" id="PF20464"/>
    </source>
</evidence>
<accession>A0A845AB27</accession>
<dbReference type="Gene3D" id="3.40.50.150">
    <property type="entry name" value="Vaccinia Virus protein VP39"/>
    <property type="match status" value="1"/>
</dbReference>
<dbReference type="InterPro" id="IPR046817">
    <property type="entry name" value="MmeI_N"/>
</dbReference>
<dbReference type="PROSITE" id="PS00092">
    <property type="entry name" value="N6_MTASE"/>
    <property type="match status" value="1"/>
</dbReference>
<dbReference type="InterPro" id="IPR046820">
    <property type="entry name" value="MmeI_TRD"/>
</dbReference>
<dbReference type="InterPro" id="IPR029063">
    <property type="entry name" value="SAM-dependent_MTases_sf"/>
</dbReference>
<dbReference type="Pfam" id="PF20465">
    <property type="entry name" value="MmeI_hel"/>
    <property type="match status" value="1"/>
</dbReference>
<evidence type="ECO:0000256" key="1">
    <source>
        <dbReference type="ARBA" id="ARBA00011900"/>
    </source>
</evidence>
<feature type="domain" description="MmeI-like helicase spacer" evidence="6">
    <location>
        <begin position="241"/>
        <end position="315"/>
    </location>
</feature>
<keyword evidence="10" id="KW-1185">Reference proteome</keyword>
<reference evidence="9 10" key="1">
    <citation type="submission" date="2019-12" db="EMBL/GenBank/DDBJ databases">
        <title>Genomic-based taxomic classification of the family Erythrobacteraceae.</title>
        <authorList>
            <person name="Xu L."/>
        </authorList>
    </citation>
    <scope>NUCLEOTIDE SEQUENCE [LARGE SCALE GENOMIC DNA]</scope>
    <source>
        <strain evidence="9 10">RC4-10-4</strain>
    </source>
</reference>
<dbReference type="GO" id="GO:0032259">
    <property type="term" value="P:methylation"/>
    <property type="evidence" value="ECO:0007669"/>
    <property type="project" value="UniProtKB-KW"/>
</dbReference>
<evidence type="ECO:0000259" key="8">
    <source>
        <dbReference type="Pfam" id="PF20473"/>
    </source>
</evidence>
<dbReference type="Pfam" id="PF20473">
    <property type="entry name" value="MmeI_Mtase"/>
    <property type="match status" value="1"/>
</dbReference>
<evidence type="ECO:0000256" key="4">
    <source>
        <dbReference type="ARBA" id="ARBA00047942"/>
    </source>
</evidence>
<dbReference type="PANTHER" id="PTHR33841:SF1">
    <property type="entry name" value="DNA METHYLTRANSFERASE A"/>
    <property type="match status" value="1"/>
</dbReference>
<dbReference type="EC" id="2.1.1.72" evidence="1"/>
<dbReference type="GO" id="GO:0009007">
    <property type="term" value="F:site-specific DNA-methyltransferase (adenine-specific) activity"/>
    <property type="evidence" value="ECO:0007669"/>
    <property type="project" value="UniProtKB-EC"/>
</dbReference>
<dbReference type="InterPro" id="IPR050953">
    <property type="entry name" value="N4_N6_ade-DNA_methylase"/>
</dbReference>
<dbReference type="Proteomes" id="UP000460626">
    <property type="component" value="Unassembled WGS sequence"/>
</dbReference>
<keyword evidence="3 9" id="KW-0808">Transferase</keyword>
<dbReference type="PANTHER" id="PTHR33841">
    <property type="entry name" value="DNA METHYLTRANSFERASE YEEA-RELATED"/>
    <property type="match status" value="1"/>
</dbReference>
<dbReference type="Pfam" id="PF20466">
    <property type="entry name" value="MmeI_TRD"/>
    <property type="match status" value="1"/>
</dbReference>
<dbReference type="EMBL" id="WTYH01000001">
    <property type="protein sequence ID" value="MXO94739.1"/>
    <property type="molecule type" value="Genomic_DNA"/>
</dbReference>
<gene>
    <name evidence="9" type="ORF">GRI62_14145</name>
</gene>
<dbReference type="Pfam" id="PF20464">
    <property type="entry name" value="MmeI_N"/>
    <property type="match status" value="1"/>
</dbReference>
<comment type="caution">
    <text evidence="9">The sequence shown here is derived from an EMBL/GenBank/DDBJ whole genome shotgun (WGS) entry which is preliminary data.</text>
</comment>
<dbReference type="InterPro" id="IPR002052">
    <property type="entry name" value="DNA_methylase_N6_adenine_CS"/>
</dbReference>
<feature type="domain" description="MmeI-like DNA-methyltransferase" evidence="8">
    <location>
        <begin position="405"/>
        <end position="647"/>
    </location>
</feature>
<protein>
    <recommendedName>
        <fullName evidence="1">site-specific DNA-methyltransferase (adenine-specific)</fullName>
        <ecNumber evidence="1">2.1.1.72</ecNumber>
    </recommendedName>
</protein>
<sequence length="1049" mass="116334">MTVNEFIAKWAGVTGGAERANYGQFINDMCQALGLPIPGVAEGGVLGDYQFEGPVAGGGIGGNTGSIDLYKRGCFVLEAKQSKLSVADKAQSQLFDVAESAPAAPSGARYDRLMRDALAQAKRYAVNLPASHPWPPFLIVCDVGRAFELYFDWSGNGRGFGYFPDQASYRLELHQLADPDKQAILRAIWTDPASIDPRAKSAEVSRDIAKRLAEVSKWLESVQRLRTSEASDSERSLAIEETALFLMRLIFCMFAEDVGLLPKASFRAFLERSVTNEAAFEPELRALWTVMGRAGGERYASAIGKEVRYFNGGLFASAQTYKLSNADRGELLEAAKADWTKVEPAIFGTLLEQALTPGERAKLGAHYTPRPYVERLVQATIMDVLEAEWDAVQRPVEGELSLAIVQAFHDRLCVLRVLDPACGTGNFLYVAMENLMRLESDVVETIRQLGGTVEPCVGPQQFLGLELNPRAAVIAELVLWIGWLRWRMANDPAAAPEPVLKQFGNINFGGHAGYDAVLRHKPTGEADTDNPMAPDWPEADFIIGNPPFIAGQDLREELGSDYAEALWKANPRVPKAADFVMQWWDRAAHMLVAANSPLIRFGFVTTNSITQTFSRRVIERYLASNMLSLRYAVPDHPWVKPPKAEAKAKGVPRSKDRKKVAGTAAVRIAMTVADRNPAEGQIVTTKRESALDTDSPQVEYFPPVTGRINADLSTGTDVTQAARLLANAGICHDGVKLHGKAFALQRKEAEALGLGRRDGLEQYIRPYRNGMDLTGRNPLEVETKMVIDLFGVGEREVRRRFPEVYQHLLDTVKPERDKNRRATYRQNWWIHGEPRREMRPALDGLIRYIGTVDTAKHRLFQFLPAEVLCDDGVVIFCCATPVELGVLTSVIHLAWALAVGGTLEDRPRYFKSLCFDPFPFPDATPAQRAVIGELAEELDETRKLALAEVPRLTMTEIYNLRDRQRSGQLADLLDVERAKAARVGIIDRLHQQIDAEVAAAYGWPADLSPAEIVTRLVALNAERAAEEKAEKVRWLRPEYQVPRFAAKKA</sequence>
<dbReference type="AlphaFoldDB" id="A0A845AB27"/>
<evidence type="ECO:0000256" key="2">
    <source>
        <dbReference type="ARBA" id="ARBA00022603"/>
    </source>
</evidence>
<dbReference type="GO" id="GO:0003676">
    <property type="term" value="F:nucleic acid binding"/>
    <property type="evidence" value="ECO:0007669"/>
    <property type="project" value="InterPro"/>
</dbReference>
<evidence type="ECO:0000259" key="7">
    <source>
        <dbReference type="Pfam" id="PF20466"/>
    </source>
</evidence>
<dbReference type="PRINTS" id="PR00507">
    <property type="entry name" value="N12N6MTFRASE"/>
</dbReference>
<keyword evidence="2 9" id="KW-0489">Methyltransferase</keyword>
<feature type="domain" description="MmeI-like target recognition" evidence="7">
    <location>
        <begin position="741"/>
        <end position="922"/>
    </location>
</feature>
<organism evidence="9 10">
    <name type="scientific">Aurantiacibacter arachoides</name>
    <dbReference type="NCBI Taxonomy" id="1850444"/>
    <lineage>
        <taxon>Bacteria</taxon>
        <taxon>Pseudomonadati</taxon>
        <taxon>Pseudomonadota</taxon>
        <taxon>Alphaproteobacteria</taxon>
        <taxon>Sphingomonadales</taxon>
        <taxon>Erythrobacteraceae</taxon>
        <taxon>Aurantiacibacter</taxon>
    </lineage>
</organism>
<evidence type="ECO:0000256" key="3">
    <source>
        <dbReference type="ARBA" id="ARBA00022679"/>
    </source>
</evidence>